<evidence type="ECO:0000313" key="1">
    <source>
        <dbReference type="EMBL" id="KAI3711156.1"/>
    </source>
</evidence>
<name>A0ACB9AMH4_CICIN</name>
<dbReference type="Proteomes" id="UP001055811">
    <property type="component" value="Linkage Group LG07"/>
</dbReference>
<gene>
    <name evidence="1" type="ORF">L2E82_41033</name>
</gene>
<protein>
    <submittedName>
        <fullName evidence="1">Uncharacterized protein</fullName>
    </submittedName>
</protein>
<reference evidence="1 2" key="2">
    <citation type="journal article" date="2022" name="Mol. Ecol. Resour.">
        <title>The genomes of chicory, endive, great burdock and yacon provide insights into Asteraceae paleo-polyploidization history and plant inulin production.</title>
        <authorList>
            <person name="Fan W."/>
            <person name="Wang S."/>
            <person name="Wang H."/>
            <person name="Wang A."/>
            <person name="Jiang F."/>
            <person name="Liu H."/>
            <person name="Zhao H."/>
            <person name="Xu D."/>
            <person name="Zhang Y."/>
        </authorList>
    </citation>
    <scope>NUCLEOTIDE SEQUENCE [LARGE SCALE GENOMIC DNA]</scope>
    <source>
        <strain evidence="2">cv. Punajuju</strain>
        <tissue evidence="1">Leaves</tissue>
    </source>
</reference>
<organism evidence="1 2">
    <name type="scientific">Cichorium intybus</name>
    <name type="common">Chicory</name>
    <dbReference type="NCBI Taxonomy" id="13427"/>
    <lineage>
        <taxon>Eukaryota</taxon>
        <taxon>Viridiplantae</taxon>
        <taxon>Streptophyta</taxon>
        <taxon>Embryophyta</taxon>
        <taxon>Tracheophyta</taxon>
        <taxon>Spermatophyta</taxon>
        <taxon>Magnoliopsida</taxon>
        <taxon>eudicotyledons</taxon>
        <taxon>Gunneridae</taxon>
        <taxon>Pentapetalae</taxon>
        <taxon>asterids</taxon>
        <taxon>campanulids</taxon>
        <taxon>Asterales</taxon>
        <taxon>Asteraceae</taxon>
        <taxon>Cichorioideae</taxon>
        <taxon>Cichorieae</taxon>
        <taxon>Cichoriinae</taxon>
        <taxon>Cichorium</taxon>
    </lineage>
</organism>
<keyword evidence="2" id="KW-1185">Reference proteome</keyword>
<dbReference type="EMBL" id="CM042015">
    <property type="protein sequence ID" value="KAI3711156.1"/>
    <property type="molecule type" value="Genomic_DNA"/>
</dbReference>
<accession>A0ACB9AMH4</accession>
<reference evidence="2" key="1">
    <citation type="journal article" date="2022" name="Mol. Ecol. Resour.">
        <title>The genomes of chicory, endive, great burdock and yacon provide insights into Asteraceae palaeo-polyploidization history and plant inulin production.</title>
        <authorList>
            <person name="Fan W."/>
            <person name="Wang S."/>
            <person name="Wang H."/>
            <person name="Wang A."/>
            <person name="Jiang F."/>
            <person name="Liu H."/>
            <person name="Zhao H."/>
            <person name="Xu D."/>
            <person name="Zhang Y."/>
        </authorList>
    </citation>
    <scope>NUCLEOTIDE SEQUENCE [LARGE SCALE GENOMIC DNA]</scope>
    <source>
        <strain evidence="2">cv. Punajuju</strain>
    </source>
</reference>
<sequence>METQNDFDRLLFFQHARRSAEIDLDVWEFANEAFARGQRQVFKNINRRRAPSQGPEPFGSGTSAQNPYDGQTSDLRVALLLLLQIKCHQPIK</sequence>
<proteinExistence type="predicted"/>
<evidence type="ECO:0000313" key="2">
    <source>
        <dbReference type="Proteomes" id="UP001055811"/>
    </source>
</evidence>
<comment type="caution">
    <text evidence="1">The sequence shown here is derived from an EMBL/GenBank/DDBJ whole genome shotgun (WGS) entry which is preliminary data.</text>
</comment>